<dbReference type="OrthoDB" id="1076608at2759"/>
<dbReference type="PANTHER" id="PTHR13018">
    <property type="entry name" value="PROBABLE MEMBRANE PROTEIN DUF221-RELATED"/>
    <property type="match status" value="1"/>
</dbReference>
<feature type="domain" description="CSC1/OSCA1-like 7TM region" evidence="10">
    <location>
        <begin position="642"/>
        <end position="917"/>
    </location>
</feature>
<keyword evidence="5 8" id="KW-1133">Transmembrane helix</keyword>
<evidence type="ECO:0008006" key="15">
    <source>
        <dbReference type="Google" id="ProtNLM"/>
    </source>
</evidence>
<comment type="similarity">
    <text evidence="2">Belongs to the CSC1 (TC 1.A.17) family.</text>
</comment>
<evidence type="ECO:0000256" key="7">
    <source>
        <dbReference type="SAM" id="MobiDB-lite"/>
    </source>
</evidence>
<feature type="chain" id="PRO_5034408177" description="CSC1/OSCA1-like 7TM region domain-containing protein" evidence="9">
    <location>
        <begin position="20"/>
        <end position="917"/>
    </location>
</feature>
<feature type="domain" description="CSC1/OSCA1-like cytosolic" evidence="12">
    <location>
        <begin position="225"/>
        <end position="301"/>
    </location>
</feature>
<feature type="transmembrane region" description="Helical" evidence="8">
    <location>
        <begin position="35"/>
        <end position="60"/>
    </location>
</feature>
<comment type="caution">
    <text evidence="13">The sequence shown here is derived from an EMBL/GenBank/DDBJ whole genome shotgun (WGS) entry which is preliminary data.</text>
</comment>
<accession>A0A8H4UAQ4</accession>
<evidence type="ECO:0000256" key="6">
    <source>
        <dbReference type="ARBA" id="ARBA00023136"/>
    </source>
</evidence>
<evidence type="ECO:0000256" key="3">
    <source>
        <dbReference type="ARBA" id="ARBA00022448"/>
    </source>
</evidence>
<feature type="transmembrane region" description="Helical" evidence="8">
    <location>
        <begin position="738"/>
        <end position="761"/>
    </location>
</feature>
<name>A0A8H4UAQ4_9HYPO</name>
<feature type="transmembrane region" description="Helical" evidence="8">
    <location>
        <begin position="120"/>
        <end position="142"/>
    </location>
</feature>
<feature type="transmembrane region" description="Helical" evidence="8">
    <location>
        <begin position="644"/>
        <end position="663"/>
    </location>
</feature>
<dbReference type="InterPro" id="IPR027815">
    <property type="entry name" value="CSC1/OSCA1-like_cyt"/>
</dbReference>
<feature type="transmembrane region" description="Helical" evidence="8">
    <location>
        <begin position="691"/>
        <end position="718"/>
    </location>
</feature>
<dbReference type="EMBL" id="JABEXW010000038">
    <property type="protein sequence ID" value="KAF4972945.1"/>
    <property type="molecule type" value="Genomic_DNA"/>
</dbReference>
<evidence type="ECO:0000313" key="13">
    <source>
        <dbReference type="EMBL" id="KAF4972945.1"/>
    </source>
</evidence>
<gene>
    <name evidence="13" type="ORF">FSARC_614</name>
</gene>
<reference evidence="13" key="1">
    <citation type="journal article" date="2020" name="BMC Genomics">
        <title>Correction to: Identification and distribution of gene clusters required for synthesis of sphingolipid metabolism inhibitors in diverse species of the filamentous fungus Fusarium.</title>
        <authorList>
            <person name="Kim H.S."/>
            <person name="Lohmar J.M."/>
            <person name="Busman M."/>
            <person name="Brown D.W."/>
            <person name="Naumann T.A."/>
            <person name="Divon H.H."/>
            <person name="Lysoe E."/>
            <person name="Uhlig S."/>
            <person name="Proctor R.H."/>
        </authorList>
    </citation>
    <scope>NUCLEOTIDE SEQUENCE</scope>
    <source>
        <strain evidence="13">NRRL 20472</strain>
    </source>
</reference>
<organism evidence="13 14">
    <name type="scientific">Fusarium sarcochroum</name>
    <dbReference type="NCBI Taxonomy" id="1208366"/>
    <lineage>
        <taxon>Eukaryota</taxon>
        <taxon>Fungi</taxon>
        <taxon>Dikarya</taxon>
        <taxon>Ascomycota</taxon>
        <taxon>Pezizomycotina</taxon>
        <taxon>Sordariomycetes</taxon>
        <taxon>Hypocreomycetidae</taxon>
        <taxon>Hypocreales</taxon>
        <taxon>Nectriaceae</taxon>
        <taxon>Fusarium</taxon>
        <taxon>Fusarium lateritium species complex</taxon>
    </lineage>
</organism>
<sequence length="917" mass="104110">MQLSTLFLILLKLIPLSEAKVSKQPGGAQQNAGIGVVSFFSALGSASVFFVIQLVMFLVLRNKLDRVFKPKTYLTPTGERTSPPPQGFCHLMKELWSFSDQKVICKCGLDAYLFLRYLKILMVVFIPIACLTIPVLVPLNYIDGLGHEVNADHEAAAGGRVTGLDTLAWGNVKKRNTDRYWAHLLMSVLSVLWTLFVFSMELRAYVTVRHDYLLARAHRSKIAATTVLVRSIPRKWLCEQSIKALLSIFPGGVKQVWINRDLSPVMDKIALRDAVHSKLEYAETALIRAASTAKLKKLEQKNRTLSKTGSSKAGKAYTRAVHPNHRCDIDRQRYPSQNTQDVWTPSSYRNLSRLHPNHSIETNYPVLASYKPYREMIQSSENPLLAAENKSSETGPSRTVRGTVKRAGGQIRRRATATNGFVPLDTLAESEEDAESELLASNCGFETGRKGSAISTVHKRMYDLDYAPGTTSWWRVWKSPPKMPKPPVYAEHDVRSRCISLWRLREKWSSGWKLSESSSNRSCDMKAFKEDYRDNWKQGLWKEYLDGNARPTHRLPPFGIRWLPRLPLMSRSVDTIEWCRRELARLNLEISDDVKNQHRFPQLNSAFVQFNTQIAAHMAFDTSPKDIIWENMGIGYHESWLRSLMVAIVLTLMISFWSVPVAWSGVLGQVDVLIDTYSWLSFVRQTPRLRAVIQAISGLLPAAMLALMLFSLPMFLDILATFKGVQMSSERSQFTQKYYFFFLFIQVFLVVSIASFFTASIGQFTSNVKTLQKFSDILSILARNLPRAANYFYSLMPLQSLSTSSATLLQVGTLITWYVISPVCDSTAREKWSRNTRLNSAKLGTLYPVYTNFACIALIYCTISPLISIFAILTFGLFWVAQRYTLLYVNKFDYDTGGQLYPRAINQTFTGLYTMEL</sequence>
<evidence type="ECO:0000256" key="5">
    <source>
        <dbReference type="ARBA" id="ARBA00022989"/>
    </source>
</evidence>
<dbReference type="Pfam" id="PF14703">
    <property type="entry name" value="PHM7_cyt"/>
    <property type="match status" value="2"/>
</dbReference>
<feature type="transmembrane region" description="Helical" evidence="8">
    <location>
        <begin position="849"/>
        <end position="881"/>
    </location>
</feature>
<feature type="non-terminal residue" evidence="13">
    <location>
        <position position="1"/>
    </location>
</feature>
<evidence type="ECO:0000259" key="10">
    <source>
        <dbReference type="Pfam" id="PF02714"/>
    </source>
</evidence>
<dbReference type="PANTHER" id="PTHR13018:SF20">
    <property type="entry name" value="SPORULATION-SPECIFIC PROTEIN 75"/>
    <property type="match status" value="1"/>
</dbReference>
<keyword evidence="3" id="KW-0813">Transport</keyword>
<evidence type="ECO:0000256" key="8">
    <source>
        <dbReference type="SAM" id="Phobius"/>
    </source>
</evidence>
<feature type="domain" description="CSC1/OSCA1-like cytosolic" evidence="12">
    <location>
        <begin position="549"/>
        <end position="631"/>
    </location>
</feature>
<evidence type="ECO:0000256" key="2">
    <source>
        <dbReference type="ARBA" id="ARBA00007779"/>
    </source>
</evidence>
<evidence type="ECO:0000256" key="9">
    <source>
        <dbReference type="SAM" id="SignalP"/>
    </source>
</evidence>
<keyword evidence="6 8" id="KW-0472">Membrane</keyword>
<dbReference type="GO" id="GO:0005886">
    <property type="term" value="C:plasma membrane"/>
    <property type="evidence" value="ECO:0007669"/>
    <property type="project" value="TreeGrafter"/>
</dbReference>
<dbReference type="AlphaFoldDB" id="A0A8H4UAQ4"/>
<evidence type="ECO:0000256" key="1">
    <source>
        <dbReference type="ARBA" id="ARBA00004141"/>
    </source>
</evidence>
<keyword evidence="14" id="KW-1185">Reference proteome</keyword>
<evidence type="ECO:0000313" key="14">
    <source>
        <dbReference type="Proteomes" id="UP000622797"/>
    </source>
</evidence>
<feature type="signal peptide" evidence="9">
    <location>
        <begin position="1"/>
        <end position="19"/>
    </location>
</feature>
<evidence type="ECO:0000256" key="4">
    <source>
        <dbReference type="ARBA" id="ARBA00022692"/>
    </source>
</evidence>
<keyword evidence="4 8" id="KW-0812">Transmembrane</keyword>
<reference evidence="13" key="2">
    <citation type="submission" date="2020-05" db="EMBL/GenBank/DDBJ databases">
        <authorList>
            <person name="Kim H.-S."/>
            <person name="Proctor R.H."/>
            <person name="Brown D.W."/>
        </authorList>
    </citation>
    <scope>NUCLEOTIDE SEQUENCE</scope>
    <source>
        <strain evidence="13">NRRL 20472</strain>
    </source>
</reference>
<comment type="subcellular location">
    <subcellularLocation>
        <location evidence="1">Membrane</location>
        <topology evidence="1">Multi-pass membrane protein</topology>
    </subcellularLocation>
</comment>
<dbReference type="GO" id="GO:0005227">
    <property type="term" value="F:calcium-activated cation channel activity"/>
    <property type="evidence" value="ECO:0007669"/>
    <property type="project" value="InterPro"/>
</dbReference>
<dbReference type="Pfam" id="PF13967">
    <property type="entry name" value="RSN1_TM"/>
    <property type="match status" value="1"/>
</dbReference>
<feature type="transmembrane region" description="Helical" evidence="8">
    <location>
        <begin position="180"/>
        <end position="200"/>
    </location>
</feature>
<evidence type="ECO:0000259" key="11">
    <source>
        <dbReference type="Pfam" id="PF13967"/>
    </source>
</evidence>
<dbReference type="InterPro" id="IPR003864">
    <property type="entry name" value="CSC1/OSCA1-like_7TM"/>
</dbReference>
<keyword evidence="9" id="KW-0732">Signal</keyword>
<proteinExistence type="inferred from homology"/>
<feature type="domain" description="CSC1/OSCA1-like N-terminal transmembrane" evidence="11">
    <location>
        <begin position="38"/>
        <end position="199"/>
    </location>
</feature>
<feature type="region of interest" description="Disordered" evidence="7">
    <location>
        <begin position="385"/>
        <end position="407"/>
    </location>
</feature>
<protein>
    <recommendedName>
        <fullName evidence="15">CSC1/OSCA1-like 7TM region domain-containing protein</fullName>
    </recommendedName>
</protein>
<dbReference type="InterPro" id="IPR032880">
    <property type="entry name" value="CSC1/OSCA1-like_N"/>
</dbReference>
<dbReference type="InterPro" id="IPR045122">
    <property type="entry name" value="Csc1-like"/>
</dbReference>
<dbReference type="Proteomes" id="UP000622797">
    <property type="component" value="Unassembled WGS sequence"/>
</dbReference>
<evidence type="ECO:0000259" key="12">
    <source>
        <dbReference type="Pfam" id="PF14703"/>
    </source>
</evidence>
<dbReference type="Pfam" id="PF02714">
    <property type="entry name" value="RSN1_7TM"/>
    <property type="match status" value="1"/>
</dbReference>